<reference evidence="3" key="1">
    <citation type="submission" date="2016-07" db="EMBL/GenBank/DDBJ databases">
        <authorList>
            <person name="Florea S."/>
            <person name="Webb J.S."/>
            <person name="Jaromczyk J."/>
            <person name="Schardl C.L."/>
        </authorList>
    </citation>
    <scope>NUCLEOTIDE SEQUENCE [LARGE SCALE GENOMIC DNA]</scope>
    <source>
        <strain evidence="3">KCTC 42131</strain>
    </source>
</reference>
<organism evidence="2 3">
    <name type="scientific">Pseudohongiella acticola</name>
    <dbReference type="NCBI Taxonomy" id="1524254"/>
    <lineage>
        <taxon>Bacteria</taxon>
        <taxon>Pseudomonadati</taxon>
        <taxon>Pseudomonadota</taxon>
        <taxon>Gammaproteobacteria</taxon>
        <taxon>Pseudomonadales</taxon>
        <taxon>Pseudohongiellaceae</taxon>
        <taxon>Pseudohongiella</taxon>
    </lineage>
</organism>
<feature type="transmembrane region" description="Helical" evidence="1">
    <location>
        <begin position="35"/>
        <end position="51"/>
    </location>
</feature>
<evidence type="ECO:0000256" key="1">
    <source>
        <dbReference type="SAM" id="Phobius"/>
    </source>
</evidence>
<evidence type="ECO:0000313" key="3">
    <source>
        <dbReference type="Proteomes" id="UP000175669"/>
    </source>
</evidence>
<keyword evidence="1" id="KW-0472">Membrane</keyword>
<name>A0A1E8CKY6_9GAMM</name>
<dbReference type="Proteomes" id="UP000175669">
    <property type="component" value="Unassembled WGS sequence"/>
</dbReference>
<sequence length="191" mass="20701">MLTVAAIALLLNGAGVGLLYLSWRDRADSKKWRVPAAWALLALAMWVWTLASGVEFGVVQVFLVSAVLAWLLVLFNARKRSPDRAARRELSDRPAIASSAGLALPNASAFARQCWLFIVVVPLAGAASALATTALAQLLPWQQGDRLVLTLYAMPAVWGVACWWACAVPKSYWPALTFTLAMLVSFLVLYG</sequence>
<keyword evidence="3" id="KW-1185">Reference proteome</keyword>
<proteinExistence type="predicted"/>
<dbReference type="EMBL" id="MASR01000001">
    <property type="protein sequence ID" value="OFE13078.1"/>
    <property type="molecule type" value="Genomic_DNA"/>
</dbReference>
<feature type="transmembrane region" description="Helical" evidence="1">
    <location>
        <begin position="172"/>
        <end position="190"/>
    </location>
</feature>
<keyword evidence="1" id="KW-0812">Transmembrane</keyword>
<dbReference type="AlphaFoldDB" id="A0A1E8CKY6"/>
<feature type="transmembrane region" description="Helical" evidence="1">
    <location>
        <begin position="6"/>
        <end position="23"/>
    </location>
</feature>
<feature type="transmembrane region" description="Helical" evidence="1">
    <location>
        <begin position="114"/>
        <end position="135"/>
    </location>
</feature>
<feature type="transmembrane region" description="Helical" evidence="1">
    <location>
        <begin position="57"/>
        <end position="77"/>
    </location>
</feature>
<dbReference type="STRING" id="1524254.PHACT_07945"/>
<feature type="transmembrane region" description="Helical" evidence="1">
    <location>
        <begin position="147"/>
        <end position="165"/>
    </location>
</feature>
<accession>A0A1E8CKY6</accession>
<dbReference type="RefSeq" id="WP_070116689.1">
    <property type="nucleotide sequence ID" value="NZ_CAXATG010000001.1"/>
</dbReference>
<keyword evidence="1" id="KW-1133">Transmembrane helix</keyword>
<comment type="caution">
    <text evidence="2">The sequence shown here is derived from an EMBL/GenBank/DDBJ whole genome shotgun (WGS) entry which is preliminary data.</text>
</comment>
<protein>
    <submittedName>
        <fullName evidence="2">Uncharacterized protein</fullName>
    </submittedName>
</protein>
<evidence type="ECO:0000313" key="2">
    <source>
        <dbReference type="EMBL" id="OFE13078.1"/>
    </source>
</evidence>
<gene>
    <name evidence="2" type="ORF">PHACT_07945</name>
</gene>